<feature type="non-terminal residue" evidence="1">
    <location>
        <position position="1"/>
    </location>
</feature>
<gene>
    <name evidence="1" type="ORF">S01H4_66102</name>
</gene>
<comment type="caution">
    <text evidence="1">The sequence shown here is derived from an EMBL/GenBank/DDBJ whole genome shotgun (WGS) entry which is preliminary data.</text>
</comment>
<sequence>LTVSRKDESQFFAQTSPIACVKHGNPGSGATKSSAYVPLK</sequence>
<accession>X1EDV4</accession>
<organism evidence="1">
    <name type="scientific">marine sediment metagenome</name>
    <dbReference type="NCBI Taxonomy" id="412755"/>
    <lineage>
        <taxon>unclassified sequences</taxon>
        <taxon>metagenomes</taxon>
        <taxon>ecological metagenomes</taxon>
    </lineage>
</organism>
<reference evidence="1" key="1">
    <citation type="journal article" date="2014" name="Front. Microbiol.">
        <title>High frequency of phylogenetically diverse reductive dehalogenase-homologous genes in deep subseafloor sedimentary metagenomes.</title>
        <authorList>
            <person name="Kawai M."/>
            <person name="Futagami T."/>
            <person name="Toyoda A."/>
            <person name="Takaki Y."/>
            <person name="Nishi S."/>
            <person name="Hori S."/>
            <person name="Arai W."/>
            <person name="Tsubouchi T."/>
            <person name="Morono Y."/>
            <person name="Uchiyama I."/>
            <person name="Ito T."/>
            <person name="Fujiyama A."/>
            <person name="Inagaki F."/>
            <person name="Takami H."/>
        </authorList>
    </citation>
    <scope>NUCLEOTIDE SEQUENCE</scope>
    <source>
        <strain evidence="1">Expedition CK06-06</strain>
    </source>
</reference>
<protein>
    <submittedName>
        <fullName evidence="1">Uncharacterized protein</fullName>
    </submittedName>
</protein>
<evidence type="ECO:0000313" key="1">
    <source>
        <dbReference type="EMBL" id="GAH30802.1"/>
    </source>
</evidence>
<dbReference type="AlphaFoldDB" id="X1EDV4"/>
<dbReference type="EMBL" id="BART01040753">
    <property type="protein sequence ID" value="GAH30802.1"/>
    <property type="molecule type" value="Genomic_DNA"/>
</dbReference>
<name>X1EDV4_9ZZZZ</name>
<proteinExistence type="predicted"/>